<protein>
    <recommendedName>
        <fullName evidence="1">Rv3651-like N-terminal domain-containing protein</fullName>
    </recommendedName>
</protein>
<proteinExistence type="predicted"/>
<gene>
    <name evidence="2" type="ORF">DFR75_102529</name>
</gene>
<dbReference type="InterPro" id="IPR041458">
    <property type="entry name" value="Rv3651-like_N"/>
</dbReference>
<sequence>MILDRWQLVETLGEAHTWSMLTSGTTPREWTSYERAISAQLRPLVVAAYDSGEPVDKVLPKSRKPWSEHRFRAVPVVWPGSAPHAVKVWVGRQAPTEELGVSPFRIDARTRRVSSRPGGLGAHFGAEPREYRGAEPYQLVERFDAALDLVAALNRSEPGSRWSGIATIRSGIGPRSMLIATRNETGDRFQWRGVSIDVTDSIAPQPKSLEATTLELLRDTQPGLYLAIIDTAQARPVRWVTEPLPGVRWHRVDDRDIPHPEDRIRILEVREQILAGATNATLPGLRLATESGGWLVADVEVSPLPGAPGDGTPLFVLAQVRLAPTQSEG</sequence>
<dbReference type="EMBL" id="SNXK01000002">
    <property type="protein sequence ID" value="TDP39810.1"/>
    <property type="molecule type" value="Genomic_DNA"/>
</dbReference>
<reference evidence="2 3" key="1">
    <citation type="submission" date="2019-03" db="EMBL/GenBank/DDBJ databases">
        <title>Genomic Encyclopedia of Type Strains, Phase IV (KMG-IV): sequencing the most valuable type-strain genomes for metagenomic binning, comparative biology and taxonomic classification.</title>
        <authorList>
            <person name="Goeker M."/>
        </authorList>
    </citation>
    <scope>NUCLEOTIDE SEQUENCE [LARGE SCALE GENOMIC DNA]</scope>
    <source>
        <strain evidence="2 3">DSM 44496</strain>
    </source>
</reference>
<keyword evidence="3" id="KW-1185">Reference proteome</keyword>
<dbReference type="RefSeq" id="WP_067490984.1">
    <property type="nucleotide sequence ID" value="NZ_SNXK01000002.1"/>
</dbReference>
<feature type="domain" description="Rv3651-like N-terminal" evidence="1">
    <location>
        <begin position="6"/>
        <end position="95"/>
    </location>
</feature>
<evidence type="ECO:0000259" key="1">
    <source>
        <dbReference type="Pfam" id="PF18007"/>
    </source>
</evidence>
<name>A0A4R6PNF8_NOCIG</name>
<evidence type="ECO:0000313" key="2">
    <source>
        <dbReference type="EMBL" id="TDP39810.1"/>
    </source>
</evidence>
<comment type="caution">
    <text evidence="2">The sequence shown here is derived from an EMBL/GenBank/DDBJ whole genome shotgun (WGS) entry which is preliminary data.</text>
</comment>
<dbReference type="Pfam" id="PF18007">
    <property type="entry name" value="Rv3651-like_N"/>
    <property type="match status" value="1"/>
</dbReference>
<dbReference type="AlphaFoldDB" id="A0A4R6PNF8"/>
<dbReference type="Proteomes" id="UP000295087">
    <property type="component" value="Unassembled WGS sequence"/>
</dbReference>
<organism evidence="2 3">
    <name type="scientific">Nocardia ignorata</name>
    <dbReference type="NCBI Taxonomy" id="145285"/>
    <lineage>
        <taxon>Bacteria</taxon>
        <taxon>Bacillati</taxon>
        <taxon>Actinomycetota</taxon>
        <taxon>Actinomycetes</taxon>
        <taxon>Mycobacteriales</taxon>
        <taxon>Nocardiaceae</taxon>
        <taxon>Nocardia</taxon>
    </lineage>
</organism>
<evidence type="ECO:0000313" key="3">
    <source>
        <dbReference type="Proteomes" id="UP000295087"/>
    </source>
</evidence>
<accession>A0A4R6PNF8</accession>